<dbReference type="OrthoDB" id="6780107at2759"/>
<sequence>MGAVSVDSGDAIPPQHDESEEVEMVPSIPMTTRSRTRSINETTEPEEGGTRKKQVVAPSAIRTKKQKMIQERTKPTENQLAIIDGQAMAATLDVPKSYSPQTRPGSWCQDRNSPASNQLPFGVCLDEQREETSYQAQGMARSEGVLTTKRDVRACGVPQLHLREAIQSCAEGFAIERCDVDTVFLYEMAEAEIYVELPEELRELLTLADAEGEDNVVCWLVQILYGLKQASRV</sequence>
<evidence type="ECO:0008006" key="4">
    <source>
        <dbReference type="Google" id="ProtNLM"/>
    </source>
</evidence>
<feature type="compositionally biased region" description="Polar residues" evidence="1">
    <location>
        <begin position="29"/>
        <end position="42"/>
    </location>
</feature>
<reference evidence="3" key="1">
    <citation type="submission" date="2017-03" db="EMBL/GenBank/DDBJ databases">
        <title>Phytopthora megakarya and P. palmivora, two closely related causual agents of cacao black pod achieved similar genome size and gene model numbers by different mechanisms.</title>
        <authorList>
            <person name="Ali S."/>
            <person name="Shao J."/>
            <person name="Larry D.J."/>
            <person name="Kronmiller B."/>
            <person name="Shen D."/>
            <person name="Strem M.D."/>
            <person name="Melnick R.L."/>
            <person name="Guiltinan M.J."/>
            <person name="Tyler B.M."/>
            <person name="Meinhardt L.W."/>
            <person name="Bailey B.A."/>
        </authorList>
    </citation>
    <scope>NUCLEOTIDE SEQUENCE [LARGE SCALE GENOMIC DNA]</scope>
    <source>
        <strain evidence="3">zdho120</strain>
    </source>
</reference>
<gene>
    <name evidence="2" type="ORF">PHMEG_0003083</name>
</gene>
<dbReference type="AlphaFoldDB" id="A0A225WWW6"/>
<proteinExistence type="predicted"/>
<evidence type="ECO:0000313" key="2">
    <source>
        <dbReference type="EMBL" id="OWZ22244.1"/>
    </source>
</evidence>
<evidence type="ECO:0000313" key="3">
    <source>
        <dbReference type="Proteomes" id="UP000198211"/>
    </source>
</evidence>
<organism evidence="2 3">
    <name type="scientific">Phytophthora megakarya</name>
    <dbReference type="NCBI Taxonomy" id="4795"/>
    <lineage>
        <taxon>Eukaryota</taxon>
        <taxon>Sar</taxon>
        <taxon>Stramenopiles</taxon>
        <taxon>Oomycota</taxon>
        <taxon>Peronosporomycetes</taxon>
        <taxon>Peronosporales</taxon>
        <taxon>Peronosporaceae</taxon>
        <taxon>Phytophthora</taxon>
    </lineage>
</organism>
<accession>A0A225WWW6</accession>
<protein>
    <recommendedName>
        <fullName evidence="4">Reverse transcriptase Ty1/copia-type domain-containing protein</fullName>
    </recommendedName>
</protein>
<keyword evidence="3" id="KW-1185">Reference proteome</keyword>
<dbReference type="EMBL" id="NBNE01000151">
    <property type="protein sequence ID" value="OWZ22244.1"/>
    <property type="molecule type" value="Genomic_DNA"/>
</dbReference>
<name>A0A225WWW6_9STRA</name>
<evidence type="ECO:0000256" key="1">
    <source>
        <dbReference type="SAM" id="MobiDB-lite"/>
    </source>
</evidence>
<dbReference type="Proteomes" id="UP000198211">
    <property type="component" value="Unassembled WGS sequence"/>
</dbReference>
<feature type="region of interest" description="Disordered" evidence="1">
    <location>
        <begin position="1"/>
        <end position="55"/>
    </location>
</feature>
<comment type="caution">
    <text evidence="2">The sequence shown here is derived from an EMBL/GenBank/DDBJ whole genome shotgun (WGS) entry which is preliminary data.</text>
</comment>